<keyword evidence="6" id="KW-0812">Transmembrane</keyword>
<dbReference type="GO" id="GO:0046872">
    <property type="term" value="F:metal ion binding"/>
    <property type="evidence" value="ECO:0007669"/>
    <property type="project" value="UniProtKB-KW"/>
</dbReference>
<evidence type="ECO:0000259" key="7">
    <source>
        <dbReference type="SMART" id="SM00181"/>
    </source>
</evidence>
<keyword evidence="4" id="KW-1015">Disulfide bond</keyword>
<protein>
    <submittedName>
        <fullName evidence="9">Uncharacterized protein</fullName>
    </submittedName>
</protein>
<feature type="domain" description="EGF-like" evidence="7">
    <location>
        <begin position="279"/>
        <end position="315"/>
    </location>
</feature>
<dbReference type="InterPro" id="IPR008979">
    <property type="entry name" value="Galactose-bd-like_sf"/>
</dbReference>
<evidence type="ECO:0000313" key="10">
    <source>
        <dbReference type="Proteomes" id="UP001634394"/>
    </source>
</evidence>
<reference evidence="9 10" key="1">
    <citation type="submission" date="2024-11" db="EMBL/GenBank/DDBJ databases">
        <title>Chromosome-level genome assembly of the freshwater bivalve Anodonta woodiana.</title>
        <authorList>
            <person name="Chen X."/>
        </authorList>
    </citation>
    <scope>NUCLEOTIDE SEQUENCE [LARGE SCALE GENOMIC DNA]</scope>
    <source>
        <strain evidence="9">MN2024</strain>
        <tissue evidence="9">Gills</tissue>
    </source>
</reference>
<evidence type="ECO:0000259" key="8">
    <source>
        <dbReference type="SMART" id="SM00607"/>
    </source>
</evidence>
<evidence type="ECO:0000256" key="5">
    <source>
        <dbReference type="SAM" id="Coils"/>
    </source>
</evidence>
<feature type="domain" description="EGF-like" evidence="7">
    <location>
        <begin position="317"/>
        <end position="362"/>
    </location>
</feature>
<feature type="domain" description="EGF-like" evidence="7">
    <location>
        <begin position="420"/>
        <end position="456"/>
    </location>
</feature>
<feature type="domain" description="EGF-like" evidence="7">
    <location>
        <begin position="232"/>
        <end position="268"/>
    </location>
</feature>
<evidence type="ECO:0000256" key="2">
    <source>
        <dbReference type="ARBA" id="ARBA00022723"/>
    </source>
</evidence>
<evidence type="ECO:0000256" key="3">
    <source>
        <dbReference type="ARBA" id="ARBA00022837"/>
    </source>
</evidence>
<feature type="domain" description="EGF-like" evidence="7">
    <location>
        <begin position="186"/>
        <end position="221"/>
    </location>
</feature>
<dbReference type="Gene3D" id="2.170.300.10">
    <property type="entry name" value="Tie2 ligand-binding domain superfamily"/>
    <property type="match status" value="2"/>
</dbReference>
<evidence type="ECO:0000256" key="6">
    <source>
        <dbReference type="SAM" id="Phobius"/>
    </source>
</evidence>
<keyword evidence="1" id="KW-0245">EGF-like domain</keyword>
<feature type="domain" description="Fucolectin tachylectin-4 pentraxin-1" evidence="8">
    <location>
        <begin position="35"/>
        <end position="180"/>
    </location>
</feature>
<dbReference type="Gene3D" id="2.60.120.260">
    <property type="entry name" value="Galactose-binding domain-like"/>
    <property type="match status" value="1"/>
</dbReference>
<sequence>MFSAEISPILWMKFKFRIETLFFILVVNSYGVSCWRNFALNKFAYQSSTIYFNGFNWTAGKAVDGNNDGSRPDNSSTCSATTNTLGNHTWEVDIGFQIMVKNITVYGRTDNVDQLSGFQLFVGNISSPWKLNQPLTGQSPTNFTTVFSFINVPARFVSVTRFNRTILTLCEVTVEGDCLDGVYSEFCNLTCGRCNQSRSCDMDTGACLHGCDKGWMGLRCDTVCENGTYGSGCLETCGRCLNGNTSCSTIDGNCKDGCQEGWKEENCKIECVQGTYGRGCVETCGHCLNGNSSCSTTDGHCKNSCIGGWRGETCKKECEDGAYGSGCQETCGRCLSANSSCSKSDGYCAKGCEAGWQGATCKLGCEQGRYGIGCLETCGVCYNGNTSCSVTDGQCTDGCQAGWRGDTCKTECDHGTFGRGCQDKCGNCINGSTSCSVKDGNCLFGCVARWMGDTCKIGENPISAGVNVAAIGGAVGGVVVVGVLITVTIIILKRKRRDSTDKMRNIQTHSKDHETSDSYCEIGNYSRALKPVNIISKQGPSNDDYEKIGNSAAIDASVYSVIDVCTTDNTKRETIQLNAGSNVEYAQQLLTLETELKAMEEQRKNILMEKKKILKKLARSESTEQ</sequence>
<dbReference type="SMART" id="SM00181">
    <property type="entry name" value="EGF"/>
    <property type="match status" value="6"/>
</dbReference>
<dbReference type="SMART" id="SM00607">
    <property type="entry name" value="FTP"/>
    <property type="match status" value="1"/>
</dbReference>
<gene>
    <name evidence="9" type="ORF">ACJMK2_021309</name>
</gene>
<comment type="caution">
    <text evidence="9">The sequence shown here is derived from an EMBL/GenBank/DDBJ whole genome shotgun (WGS) entry which is preliminary data.</text>
</comment>
<keyword evidence="6" id="KW-0472">Membrane</keyword>
<evidence type="ECO:0000313" key="9">
    <source>
        <dbReference type="EMBL" id="KAL3835848.1"/>
    </source>
</evidence>
<evidence type="ECO:0000256" key="1">
    <source>
        <dbReference type="ARBA" id="ARBA00022536"/>
    </source>
</evidence>
<keyword evidence="10" id="KW-1185">Reference proteome</keyword>
<name>A0ABD3TI70_SINWO</name>
<keyword evidence="2" id="KW-0479">Metal-binding</keyword>
<dbReference type="InterPro" id="IPR000742">
    <property type="entry name" value="EGF"/>
</dbReference>
<keyword evidence="3" id="KW-0106">Calcium</keyword>
<dbReference type="Proteomes" id="UP001634394">
    <property type="component" value="Unassembled WGS sequence"/>
</dbReference>
<dbReference type="AlphaFoldDB" id="A0ABD3TI70"/>
<dbReference type="SUPFAM" id="SSF49785">
    <property type="entry name" value="Galactose-binding domain-like"/>
    <property type="match status" value="1"/>
</dbReference>
<keyword evidence="6" id="KW-1133">Transmembrane helix</keyword>
<evidence type="ECO:0000256" key="4">
    <source>
        <dbReference type="ARBA" id="ARBA00023157"/>
    </source>
</evidence>
<organism evidence="9 10">
    <name type="scientific">Sinanodonta woodiana</name>
    <name type="common">Chinese pond mussel</name>
    <name type="synonym">Anodonta woodiana</name>
    <dbReference type="NCBI Taxonomy" id="1069815"/>
    <lineage>
        <taxon>Eukaryota</taxon>
        <taxon>Metazoa</taxon>
        <taxon>Spiralia</taxon>
        <taxon>Lophotrochozoa</taxon>
        <taxon>Mollusca</taxon>
        <taxon>Bivalvia</taxon>
        <taxon>Autobranchia</taxon>
        <taxon>Heteroconchia</taxon>
        <taxon>Palaeoheterodonta</taxon>
        <taxon>Unionida</taxon>
        <taxon>Unionoidea</taxon>
        <taxon>Unionidae</taxon>
        <taxon>Unioninae</taxon>
        <taxon>Sinanodonta</taxon>
    </lineage>
</organism>
<dbReference type="CDD" id="cd22265">
    <property type="entry name" value="UDM1_RNF168"/>
    <property type="match status" value="1"/>
</dbReference>
<dbReference type="InterPro" id="IPR042635">
    <property type="entry name" value="MEGF10/SREC1/2-like"/>
</dbReference>
<keyword evidence="5" id="KW-0175">Coiled coil</keyword>
<feature type="transmembrane region" description="Helical" evidence="6">
    <location>
        <begin position="468"/>
        <end position="492"/>
    </location>
</feature>
<dbReference type="EMBL" id="JBJQND010000018">
    <property type="protein sequence ID" value="KAL3835848.1"/>
    <property type="molecule type" value="Genomic_DNA"/>
</dbReference>
<feature type="domain" description="EGF-like" evidence="7">
    <location>
        <begin position="373"/>
        <end position="409"/>
    </location>
</feature>
<accession>A0ABD3TI70</accession>
<dbReference type="InterPro" id="IPR006585">
    <property type="entry name" value="FTP1"/>
</dbReference>
<feature type="coiled-coil region" evidence="5">
    <location>
        <begin position="582"/>
        <end position="616"/>
    </location>
</feature>
<dbReference type="PANTHER" id="PTHR24043:SF8">
    <property type="entry name" value="EGF-LIKE DOMAIN-CONTAINING PROTEIN"/>
    <property type="match status" value="1"/>
</dbReference>
<dbReference type="PANTHER" id="PTHR24043">
    <property type="entry name" value="SCAVENGER RECEPTOR CLASS F"/>
    <property type="match status" value="1"/>
</dbReference>
<proteinExistence type="predicted"/>
<dbReference type="Pfam" id="PF22633">
    <property type="entry name" value="F5_F8_type_C_2"/>
    <property type="match status" value="1"/>
</dbReference>